<gene>
    <name evidence="2" type="ORF">WJX72_005749</name>
</gene>
<dbReference type="EMBL" id="JALJOR010000002">
    <property type="protein sequence ID" value="KAK9823823.1"/>
    <property type="molecule type" value="Genomic_DNA"/>
</dbReference>
<evidence type="ECO:0000313" key="2">
    <source>
        <dbReference type="EMBL" id="KAK9823823.1"/>
    </source>
</evidence>
<organism evidence="2 3">
    <name type="scientific">[Myrmecia] bisecta</name>
    <dbReference type="NCBI Taxonomy" id="41462"/>
    <lineage>
        <taxon>Eukaryota</taxon>
        <taxon>Viridiplantae</taxon>
        <taxon>Chlorophyta</taxon>
        <taxon>core chlorophytes</taxon>
        <taxon>Trebouxiophyceae</taxon>
        <taxon>Trebouxiales</taxon>
        <taxon>Trebouxiaceae</taxon>
        <taxon>Myrmecia</taxon>
    </lineage>
</organism>
<protein>
    <recommendedName>
        <fullName evidence="1">Protein kinase domain-containing protein</fullName>
    </recommendedName>
</protein>
<dbReference type="GO" id="GO:0005524">
    <property type="term" value="F:ATP binding"/>
    <property type="evidence" value="ECO:0007669"/>
    <property type="project" value="InterPro"/>
</dbReference>
<dbReference type="PANTHER" id="PTHR37171">
    <property type="entry name" value="SERINE/THREONINE-PROTEIN KINASE YRZF-RELATED"/>
    <property type="match status" value="1"/>
</dbReference>
<dbReference type="PROSITE" id="PS50011">
    <property type="entry name" value="PROTEIN_KINASE_DOM"/>
    <property type="match status" value="1"/>
</dbReference>
<dbReference type="InterPro" id="IPR052396">
    <property type="entry name" value="Meiotic_Drive_Suppr_Kinase"/>
</dbReference>
<dbReference type="InterPro" id="IPR000719">
    <property type="entry name" value="Prot_kinase_dom"/>
</dbReference>
<keyword evidence="3" id="KW-1185">Reference proteome</keyword>
<dbReference type="AlphaFoldDB" id="A0AAW1QQY0"/>
<sequence>MPVVSSEAALDSHLDLHLARKVNILLRCVGRREFWALRPTTADVGGVSANAYLLGSLDAQPPSGKAVPRSAHRKPDFELVRLVAEALRISAVADDAQPEGAGSAMPVFPGREFALEELHIQELIATDTVGVVVHGRVLGVDVAVKAVQIATDPEGVLDLRRELDVYRSRLQPVQGMCIPRLVAYGTTCKGTVAFIATELVMGAPLEPARMEEEAVQQLLEAVDAVHACGVYHGDLEARNIFQEQDTGRIVILDFSFSDPDAKAWELAAERGIVERRVRGLMAAAHQEHPAPLPATVQAHG</sequence>
<evidence type="ECO:0000259" key="1">
    <source>
        <dbReference type="PROSITE" id="PS50011"/>
    </source>
</evidence>
<dbReference type="GO" id="GO:0004672">
    <property type="term" value="F:protein kinase activity"/>
    <property type="evidence" value="ECO:0007669"/>
    <property type="project" value="InterPro"/>
</dbReference>
<dbReference type="Proteomes" id="UP001489004">
    <property type="component" value="Unassembled WGS sequence"/>
</dbReference>
<comment type="caution">
    <text evidence="2">The sequence shown here is derived from an EMBL/GenBank/DDBJ whole genome shotgun (WGS) entry which is preliminary data.</text>
</comment>
<dbReference type="SUPFAM" id="SSF56112">
    <property type="entry name" value="Protein kinase-like (PK-like)"/>
    <property type="match status" value="1"/>
</dbReference>
<proteinExistence type="predicted"/>
<dbReference type="Gene3D" id="1.10.510.10">
    <property type="entry name" value="Transferase(Phosphotransferase) domain 1"/>
    <property type="match status" value="1"/>
</dbReference>
<dbReference type="PANTHER" id="PTHR37171:SF1">
    <property type="entry name" value="SERINE_THREONINE-PROTEIN KINASE YRZF-RELATED"/>
    <property type="match status" value="1"/>
</dbReference>
<feature type="domain" description="Protein kinase" evidence="1">
    <location>
        <begin position="118"/>
        <end position="300"/>
    </location>
</feature>
<dbReference type="InterPro" id="IPR011009">
    <property type="entry name" value="Kinase-like_dom_sf"/>
</dbReference>
<reference evidence="2 3" key="1">
    <citation type="journal article" date="2024" name="Nat. Commun.">
        <title>Phylogenomics reveals the evolutionary origins of lichenization in chlorophyte algae.</title>
        <authorList>
            <person name="Puginier C."/>
            <person name="Libourel C."/>
            <person name="Otte J."/>
            <person name="Skaloud P."/>
            <person name="Haon M."/>
            <person name="Grisel S."/>
            <person name="Petersen M."/>
            <person name="Berrin J.G."/>
            <person name="Delaux P.M."/>
            <person name="Dal Grande F."/>
            <person name="Keller J."/>
        </authorList>
    </citation>
    <scope>NUCLEOTIDE SEQUENCE [LARGE SCALE GENOMIC DNA]</scope>
    <source>
        <strain evidence="2 3">SAG 2043</strain>
    </source>
</reference>
<name>A0AAW1QQY0_9CHLO</name>
<evidence type="ECO:0000313" key="3">
    <source>
        <dbReference type="Proteomes" id="UP001489004"/>
    </source>
</evidence>
<accession>A0AAW1QQY0</accession>